<evidence type="ECO:0000259" key="1">
    <source>
        <dbReference type="Pfam" id="PF16719"/>
    </source>
</evidence>
<keyword evidence="3" id="KW-1185">Reference proteome</keyword>
<evidence type="ECO:0000313" key="3">
    <source>
        <dbReference type="Proteomes" id="UP000245207"/>
    </source>
</evidence>
<sequence>MDEGVVFSVWNRGRNGSWFDFDYFASSCNIFQDLMTWVLQELSKVAILVMDDDQDHHRLLRTNNNKLFSGFSTAEVNFLKLSSFCKWTDRGNGENGESTKGIRGTSRSEGLQVFGKRIQASHKARVASDFSLFSAFDQALHQAGIWLCGECFCTHTFSKNCKHVDGDVLLAPSFDEVAIYGIPVPLRPISNMVNGVAVELASTLATVEDVVEGTTSVMHSRSVEPTCFDIDLLSRVFSKKLRTVKCIPPRLRLGFAKIFRSALDKVLACPGDLSVWVQLLILPCCVLTTFVPINKAQRRSSERERCQFESISRAILRWRDPADRFVLVMDRLAGMEKMERVLKESGEHLDRKAFKYLAKGFNRSAGRAGKPAIKWTDVQSWFHDRQEGLLSKDTSLNGPNNLSGAQEVCALKNGNEVSDTSKGEKGIDLSKLEFEAKSSYDNAWYDVETFITHRFLSSGGPEVLVRYVGFGDDEDEWVHVKNVRERSVPLEHSECNRVMVGDTVLCFQEKPDQARYYDAQVIDIQRKLHDIRGCRCVFLVQYEHDKTEESVRLKRLCMSPRILEATSLIL</sequence>
<dbReference type="InterPro" id="IPR032001">
    <property type="entry name" value="SAWADEE_dom"/>
</dbReference>
<reference evidence="2 3" key="1">
    <citation type="journal article" date="2018" name="Mol. Plant">
        <title>The genome of Artemisia annua provides insight into the evolution of Asteraceae family and artemisinin biosynthesis.</title>
        <authorList>
            <person name="Shen Q."/>
            <person name="Zhang L."/>
            <person name="Liao Z."/>
            <person name="Wang S."/>
            <person name="Yan T."/>
            <person name="Shi P."/>
            <person name="Liu M."/>
            <person name="Fu X."/>
            <person name="Pan Q."/>
            <person name="Wang Y."/>
            <person name="Lv Z."/>
            <person name="Lu X."/>
            <person name="Zhang F."/>
            <person name="Jiang W."/>
            <person name="Ma Y."/>
            <person name="Chen M."/>
            <person name="Hao X."/>
            <person name="Li L."/>
            <person name="Tang Y."/>
            <person name="Lv G."/>
            <person name="Zhou Y."/>
            <person name="Sun X."/>
            <person name="Brodelius P.E."/>
            <person name="Rose J.K.C."/>
            <person name="Tang K."/>
        </authorList>
    </citation>
    <scope>NUCLEOTIDE SEQUENCE [LARGE SCALE GENOMIC DNA]</scope>
    <source>
        <strain evidence="3">cv. Huhao1</strain>
        <tissue evidence="2">Leaf</tissue>
    </source>
</reference>
<dbReference type="AlphaFoldDB" id="A0A2U1PA91"/>
<comment type="caution">
    <text evidence="2">The sequence shown here is derived from an EMBL/GenBank/DDBJ whole genome shotgun (WGS) entry which is preliminary data.</text>
</comment>
<dbReference type="PANTHER" id="PTHR33827">
    <property type="entry name" value="PROTEIN SAWADEE HOMEODOMAIN HOMOLOG 2"/>
    <property type="match status" value="1"/>
</dbReference>
<dbReference type="InterPro" id="IPR039276">
    <property type="entry name" value="SHH1/2"/>
</dbReference>
<dbReference type="EMBL" id="PKPP01001448">
    <property type="protein sequence ID" value="PWA82649.1"/>
    <property type="molecule type" value="Genomic_DNA"/>
</dbReference>
<proteinExistence type="predicted"/>
<dbReference type="Gene3D" id="2.40.50.40">
    <property type="match status" value="1"/>
</dbReference>
<dbReference type="STRING" id="35608.A0A2U1PA91"/>
<dbReference type="OrthoDB" id="1885884at2759"/>
<gene>
    <name evidence="2" type="ORF">CTI12_AA176970</name>
</gene>
<organism evidence="2 3">
    <name type="scientific">Artemisia annua</name>
    <name type="common">Sweet wormwood</name>
    <dbReference type="NCBI Taxonomy" id="35608"/>
    <lineage>
        <taxon>Eukaryota</taxon>
        <taxon>Viridiplantae</taxon>
        <taxon>Streptophyta</taxon>
        <taxon>Embryophyta</taxon>
        <taxon>Tracheophyta</taxon>
        <taxon>Spermatophyta</taxon>
        <taxon>Magnoliopsida</taxon>
        <taxon>eudicotyledons</taxon>
        <taxon>Gunneridae</taxon>
        <taxon>Pentapetalae</taxon>
        <taxon>asterids</taxon>
        <taxon>campanulids</taxon>
        <taxon>Asterales</taxon>
        <taxon>Asteraceae</taxon>
        <taxon>Asteroideae</taxon>
        <taxon>Anthemideae</taxon>
        <taxon>Artemisiinae</taxon>
        <taxon>Artemisia</taxon>
    </lineage>
</organism>
<protein>
    <submittedName>
        <fullName evidence="2">Chromo domain-like protein</fullName>
    </submittedName>
</protein>
<dbReference type="CDD" id="cd00024">
    <property type="entry name" value="CD_CSD"/>
    <property type="match status" value="1"/>
</dbReference>
<accession>A0A2U1PA91</accession>
<feature type="domain" description="SAWADEE" evidence="1">
    <location>
        <begin position="431"/>
        <end position="557"/>
    </location>
</feature>
<evidence type="ECO:0000313" key="2">
    <source>
        <dbReference type="EMBL" id="PWA82649.1"/>
    </source>
</evidence>
<dbReference type="Pfam" id="PF16719">
    <property type="entry name" value="SAWADEE"/>
    <property type="match status" value="1"/>
</dbReference>
<dbReference type="Gene3D" id="2.30.30.140">
    <property type="match status" value="1"/>
</dbReference>
<dbReference type="GO" id="GO:0003682">
    <property type="term" value="F:chromatin binding"/>
    <property type="evidence" value="ECO:0007669"/>
    <property type="project" value="InterPro"/>
</dbReference>
<dbReference type="SUPFAM" id="SSF54160">
    <property type="entry name" value="Chromo domain-like"/>
    <property type="match status" value="1"/>
</dbReference>
<name>A0A2U1PA91_ARTAN</name>
<dbReference type="Proteomes" id="UP000245207">
    <property type="component" value="Unassembled WGS sequence"/>
</dbReference>
<dbReference type="InterPro" id="IPR016197">
    <property type="entry name" value="Chromo-like_dom_sf"/>
</dbReference>
<dbReference type="PANTHER" id="PTHR33827:SF3">
    <property type="entry name" value="OS09G0346900 PROTEIN"/>
    <property type="match status" value="1"/>
</dbReference>